<protein>
    <recommendedName>
        <fullName evidence="11">Nucleolar protein 2</fullName>
    </recommendedName>
</protein>
<dbReference type="Gene3D" id="2.30.29.30">
    <property type="entry name" value="Pleckstrin-homology domain (PH domain)/Phosphotyrosine-binding domain (PTB)"/>
    <property type="match status" value="1"/>
</dbReference>
<feature type="domain" description="CNH" evidence="15">
    <location>
        <begin position="422"/>
        <end position="717"/>
    </location>
</feature>
<evidence type="ECO:0000256" key="6">
    <source>
        <dbReference type="ARBA" id="ARBA00022658"/>
    </source>
</evidence>
<dbReference type="EMBL" id="CP119903">
    <property type="protein sequence ID" value="WFD23404.1"/>
    <property type="molecule type" value="Genomic_DNA"/>
</dbReference>
<dbReference type="SUPFAM" id="SSF53335">
    <property type="entry name" value="S-adenosyl-L-methionine-dependent methyltransferases"/>
    <property type="match status" value="1"/>
</dbReference>
<dbReference type="GO" id="GO:0042254">
    <property type="term" value="P:ribosome biogenesis"/>
    <property type="evidence" value="ECO:0007669"/>
    <property type="project" value="UniProtKB-KW"/>
</dbReference>
<dbReference type="InterPro" id="IPR023267">
    <property type="entry name" value="RCMT"/>
</dbReference>
<evidence type="ECO:0000256" key="13">
    <source>
        <dbReference type="SAM" id="MobiDB-lite"/>
    </source>
</evidence>
<dbReference type="SUPFAM" id="SSF48065">
    <property type="entry name" value="DBL homology domain (DH-domain)"/>
    <property type="match status" value="1"/>
</dbReference>
<feature type="compositionally biased region" description="Acidic residues" evidence="13">
    <location>
        <begin position="835"/>
        <end position="914"/>
    </location>
</feature>
<dbReference type="PROSITE" id="PS50219">
    <property type="entry name" value="CNH"/>
    <property type="match status" value="1"/>
</dbReference>
<dbReference type="Gene3D" id="3.40.50.150">
    <property type="entry name" value="Vaccinia Virus protein VP39"/>
    <property type="match status" value="1"/>
</dbReference>
<keyword evidence="6" id="KW-0344">Guanine-nucleotide releasing factor</keyword>
<dbReference type="GO" id="GO:0005730">
    <property type="term" value="C:nucleolus"/>
    <property type="evidence" value="ECO:0007669"/>
    <property type="project" value="UniProtKB-SubCell"/>
</dbReference>
<dbReference type="GO" id="GO:0001510">
    <property type="term" value="P:RNA methylation"/>
    <property type="evidence" value="ECO:0007669"/>
    <property type="project" value="InterPro"/>
</dbReference>
<organism evidence="17 18">
    <name type="scientific">Malassezia equina</name>
    <dbReference type="NCBI Taxonomy" id="1381935"/>
    <lineage>
        <taxon>Eukaryota</taxon>
        <taxon>Fungi</taxon>
        <taxon>Dikarya</taxon>
        <taxon>Basidiomycota</taxon>
        <taxon>Ustilaginomycotina</taxon>
        <taxon>Malasseziomycetes</taxon>
        <taxon>Malasseziales</taxon>
        <taxon>Malasseziaceae</taxon>
        <taxon>Malassezia</taxon>
    </lineage>
</organism>
<dbReference type="GO" id="GO:0005085">
    <property type="term" value="F:guanyl-nucleotide exchange factor activity"/>
    <property type="evidence" value="ECO:0007669"/>
    <property type="project" value="UniProtKB-KW"/>
</dbReference>
<dbReference type="FunFam" id="3.30.70.1170:FF:000001">
    <property type="entry name" value="Ribosomal RNA methyltransferase Nop2"/>
    <property type="match status" value="1"/>
</dbReference>
<keyword evidence="3" id="KW-0690">Ribosome biogenesis</keyword>
<dbReference type="InterPro" id="IPR011993">
    <property type="entry name" value="PH-like_dom_sf"/>
</dbReference>
<dbReference type="SUPFAM" id="SSF50729">
    <property type="entry name" value="PH domain-like"/>
    <property type="match status" value="1"/>
</dbReference>
<evidence type="ECO:0000256" key="5">
    <source>
        <dbReference type="ARBA" id="ARBA00022603"/>
    </source>
</evidence>
<dbReference type="InterPro" id="IPR049560">
    <property type="entry name" value="MeTrfase_RsmB-F_NOP2_cat"/>
</dbReference>
<feature type="region of interest" description="Disordered" evidence="13">
    <location>
        <begin position="1306"/>
        <end position="1367"/>
    </location>
</feature>
<feature type="region of interest" description="Disordered" evidence="13">
    <location>
        <begin position="330"/>
        <end position="353"/>
    </location>
</feature>
<dbReference type="GO" id="GO:0006396">
    <property type="term" value="P:RNA processing"/>
    <property type="evidence" value="ECO:0007669"/>
    <property type="project" value="InterPro"/>
</dbReference>
<keyword evidence="10" id="KW-0539">Nucleus</keyword>
<feature type="compositionally biased region" description="Basic and acidic residues" evidence="13">
    <location>
        <begin position="1336"/>
        <end position="1358"/>
    </location>
</feature>
<dbReference type="PROSITE" id="PS51686">
    <property type="entry name" value="SAM_MT_RSMB_NOP"/>
    <property type="match status" value="1"/>
</dbReference>
<evidence type="ECO:0000256" key="8">
    <source>
        <dbReference type="ARBA" id="ARBA00022691"/>
    </source>
</evidence>
<dbReference type="Pfam" id="PF00780">
    <property type="entry name" value="CNH"/>
    <property type="match status" value="1"/>
</dbReference>
<evidence type="ECO:0000256" key="3">
    <source>
        <dbReference type="ARBA" id="ARBA00022517"/>
    </source>
</evidence>
<evidence type="ECO:0000313" key="17">
    <source>
        <dbReference type="EMBL" id="WFD23404.1"/>
    </source>
</evidence>
<dbReference type="InterPro" id="IPR000219">
    <property type="entry name" value="DH_dom"/>
</dbReference>
<dbReference type="InterPro" id="IPR035899">
    <property type="entry name" value="DBL_dom_sf"/>
</dbReference>
<evidence type="ECO:0000256" key="7">
    <source>
        <dbReference type="ARBA" id="ARBA00022679"/>
    </source>
</evidence>
<keyword evidence="9 12" id="KW-0694">RNA-binding</keyword>
<dbReference type="GO" id="GO:0008173">
    <property type="term" value="F:RNA methyltransferase activity"/>
    <property type="evidence" value="ECO:0007669"/>
    <property type="project" value="InterPro"/>
</dbReference>
<dbReference type="InterPro" id="IPR023273">
    <property type="entry name" value="RCMT_NOP2"/>
</dbReference>
<evidence type="ECO:0000256" key="12">
    <source>
        <dbReference type="PROSITE-ProRule" id="PRU01023"/>
    </source>
</evidence>
<gene>
    <name evidence="17" type="primary">ROM2</name>
    <name evidence="17" type="ORF">MEQU1_002093</name>
</gene>
<feature type="binding site" evidence="12">
    <location>
        <position position="1127"/>
    </location>
    <ligand>
        <name>S-adenosyl-L-methionine</name>
        <dbReference type="ChEBI" id="CHEBI:59789"/>
    </ligand>
</feature>
<keyword evidence="4" id="KW-0597">Phosphoprotein</keyword>
<comment type="subcellular location">
    <subcellularLocation>
        <location evidence="1">Nucleus</location>
        <location evidence="1">Nucleolus</location>
    </subcellularLocation>
</comment>
<comment type="similarity">
    <text evidence="2 12">Belongs to the class I-like SAM-binding methyltransferase superfamily. RsmB/NOP family.</text>
</comment>
<dbReference type="GO" id="GO:0008757">
    <property type="term" value="F:S-adenosylmethionine-dependent methyltransferase activity"/>
    <property type="evidence" value="ECO:0007669"/>
    <property type="project" value="InterPro"/>
</dbReference>
<dbReference type="Pfam" id="PF15405">
    <property type="entry name" value="PH_5"/>
    <property type="match status" value="1"/>
</dbReference>
<dbReference type="Proteomes" id="UP001214415">
    <property type="component" value="Chromosome 4"/>
</dbReference>
<feature type="binding site" evidence="12">
    <location>
        <begin position="1103"/>
        <end position="1109"/>
    </location>
    <ligand>
        <name>S-adenosyl-L-methionine</name>
        <dbReference type="ChEBI" id="CHEBI:59789"/>
    </ligand>
</feature>
<keyword evidence="18" id="KW-1185">Reference proteome</keyword>
<dbReference type="InterPro" id="IPR029063">
    <property type="entry name" value="SAM-dependent_MTases_sf"/>
</dbReference>
<dbReference type="CDD" id="cd00160">
    <property type="entry name" value="RhoGEF"/>
    <property type="match status" value="1"/>
</dbReference>
<evidence type="ECO:0000259" key="16">
    <source>
        <dbReference type="PROSITE" id="PS51686"/>
    </source>
</evidence>
<evidence type="ECO:0000256" key="4">
    <source>
        <dbReference type="ARBA" id="ARBA00022553"/>
    </source>
</evidence>
<dbReference type="Pfam" id="PF00621">
    <property type="entry name" value="RhoGEF"/>
    <property type="match status" value="1"/>
</dbReference>
<keyword evidence="5 12" id="KW-0489">Methyltransferase</keyword>
<feature type="compositionally biased region" description="Acidic residues" evidence="13">
    <location>
        <begin position="749"/>
        <end position="788"/>
    </location>
</feature>
<feature type="region of interest" description="Disordered" evidence="13">
    <location>
        <begin position="726"/>
        <end position="790"/>
    </location>
</feature>
<evidence type="ECO:0000259" key="14">
    <source>
        <dbReference type="PROSITE" id="PS50010"/>
    </source>
</evidence>
<evidence type="ECO:0000256" key="9">
    <source>
        <dbReference type="ARBA" id="ARBA00022884"/>
    </source>
</evidence>
<feature type="compositionally biased region" description="Polar residues" evidence="13">
    <location>
        <begin position="733"/>
        <end position="746"/>
    </location>
</feature>
<dbReference type="InterPro" id="IPR011023">
    <property type="entry name" value="Nop2p"/>
</dbReference>
<dbReference type="SMART" id="SM00036">
    <property type="entry name" value="CNH"/>
    <property type="match status" value="1"/>
</dbReference>
<feature type="domain" description="SAM-dependent MTase RsmB/NOP-type" evidence="16">
    <location>
        <begin position="1011"/>
        <end position="1299"/>
    </location>
</feature>
<evidence type="ECO:0000256" key="1">
    <source>
        <dbReference type="ARBA" id="ARBA00004604"/>
    </source>
</evidence>
<proteinExistence type="inferred from homology"/>
<evidence type="ECO:0000313" key="18">
    <source>
        <dbReference type="Proteomes" id="UP001214415"/>
    </source>
</evidence>
<evidence type="ECO:0000256" key="11">
    <source>
        <dbReference type="ARBA" id="ARBA00082314"/>
    </source>
</evidence>
<dbReference type="Gene3D" id="3.30.70.1170">
    <property type="entry name" value="Sun protein, domain 3"/>
    <property type="match status" value="1"/>
</dbReference>
<feature type="domain" description="DH" evidence="14">
    <location>
        <begin position="39"/>
        <end position="226"/>
    </location>
</feature>
<dbReference type="Pfam" id="PF01189">
    <property type="entry name" value="Methyltr_RsmB-F"/>
    <property type="match status" value="1"/>
</dbReference>
<feature type="binding site" evidence="12">
    <location>
        <position position="1171"/>
    </location>
    <ligand>
        <name>S-adenosyl-L-methionine</name>
        <dbReference type="ChEBI" id="CHEBI:59789"/>
    </ligand>
</feature>
<dbReference type="PANTHER" id="PTHR46572:SF2">
    <property type="entry name" value="RHO1 GDP-GTP EXCHANGE PROTEIN 1-RELATED"/>
    <property type="match status" value="1"/>
</dbReference>
<evidence type="ECO:0000259" key="15">
    <source>
        <dbReference type="PROSITE" id="PS50219"/>
    </source>
</evidence>
<dbReference type="NCBIfam" id="TIGR00446">
    <property type="entry name" value="nop2p"/>
    <property type="match status" value="1"/>
</dbReference>
<sequence>MQSLKHSDSSEGLVNIDSHLWAETVTKEVYESVPERERKRQEVIFEIIATERQYVQDLEYLRTIWIQPLSTQHIVPPPRREEFVKKVFCNLLDILAINMRLAEMLTRRQTHHSVVEYIGDIFAEMVQEFEPYVKYGANQASARIRAASERSKNAVFDMFVADTERKVISRKLELNGYLTKPTTRLSRYPLLFEQLLKYTPDDNVDKTVLPRVIQQIQRLLDRVNDATGRSENRIQIGFLRNQLVFKPQDMVDLRLDDEDRELVFRSSLKKRGTQSDTSEIQVYLFDHALLMVKIKVIHKAEVYRVYRRPIPLELLQVTIYEDGNIQKGQKPRAIHSSSSMGHRTTVGASPGHPIPKQDAKSGYAITFTYLGKHGYSLTLWASTVSGRDKWFEHAEARQEIVRQQSRIFDLVPASSLLMDQTNNQIVCAVPFNFGRQVFFGKEDGIYLSDMREQSRAPSMVLPLTGISQIDLLEEYQILLVLADQVLYTFTLDALDTGDPVGSLRRGRRIASHTSFFRAGICMGRTLVCVVKSGTLSSTIKTLEPIEYNHRMKKQPSLRKLRPGGQETLRVFKEFYIPTESSSIHFFKSKLCVGTPKGFEIVDLETLDTQGLLDPADVSLDFVQRRENLKPIAIFRVDGEFLLCYNEFAFYVNKNGWRARSDWIVHWEGNPNAFAMHYPYVLAFEPNFIEVRHVETGALHQVIMGYNLRCLFADSLPLMKAKEPLPEPKISKKLTPSTKYSKPTSKMSDPVDEDDVDEFDGLDDDEEENLENDENVSSDGSEDVPEEDTAQSLSEANILGSMGLPIEGKLSARQRKKALAEAERLELLLKSHGYSLDDEEEVPDEGNEQEDDVPEDLPDEEDDEDDVELDDEFDGIEDEVPDEFVDDEKLDDAMTEGEELPSNDEDENLDDEAVEEGLPSDGEDGNTSGFLLPTLEEEEQEQRAPLDLQFVQMRIQEVVSILGNLVHLGEPGRSRADYMDRLAKDVQTYYGYNEFLTNMFLELFSPEEAIAFFEANEVPRPVTIRANTLRTRRRDLAQKLINRGVSLEPVGAWSKVGLQVFESSVPIGATPEYLVGDYMLQAVSSFLPCIALAPQPNERVLDMASAPGGKVTYLSALMQNTGCIFANDSNKARIKSLTANIHRMGCRNVVVCNYDGRQFPKVIGGFDRVMLDSPCSGTGVVSKDPSVKTNKSKRDFILLSQLQKQLILCAIDSVNPKSETGGYVVYSTCSVTVEENEEVVEYALRKRPNVRIVPTGIEFGRDGFKTFRGKKFDERMPLCRRIFPHVHNMDGFFVCKLKVEPVNKGEKRRQEAEAADIDEAAQRSASTTSALPPKAAPKVDDDASLFNDKEDTAIMERSRARMAKKRRM</sequence>
<dbReference type="InterPro" id="IPR052233">
    <property type="entry name" value="Rho-type_GEFs"/>
</dbReference>
<dbReference type="Gene3D" id="1.20.900.10">
    <property type="entry name" value="Dbl homology (DH) domain"/>
    <property type="match status" value="1"/>
</dbReference>
<dbReference type="SMART" id="SM00325">
    <property type="entry name" value="RhoGEF"/>
    <property type="match status" value="1"/>
</dbReference>
<feature type="binding site" evidence="12">
    <location>
        <position position="1154"/>
    </location>
    <ligand>
        <name>S-adenosyl-L-methionine</name>
        <dbReference type="ChEBI" id="CHEBI:59789"/>
    </ligand>
</feature>
<feature type="region of interest" description="Disordered" evidence="13">
    <location>
        <begin position="828"/>
        <end position="927"/>
    </location>
</feature>
<dbReference type="GO" id="GO:0003723">
    <property type="term" value="F:RNA binding"/>
    <property type="evidence" value="ECO:0007669"/>
    <property type="project" value="UniProtKB-UniRule"/>
</dbReference>
<dbReference type="PRINTS" id="PR02012">
    <property type="entry name" value="RCMTNOP2"/>
</dbReference>
<evidence type="ECO:0000256" key="2">
    <source>
        <dbReference type="ARBA" id="ARBA00007494"/>
    </source>
</evidence>
<dbReference type="InterPro" id="IPR001180">
    <property type="entry name" value="CNH_dom"/>
</dbReference>
<dbReference type="InterPro" id="IPR001678">
    <property type="entry name" value="MeTrfase_RsmB-F_NOP2_dom"/>
</dbReference>
<accession>A0AAF0EDT7</accession>
<evidence type="ECO:0000256" key="10">
    <source>
        <dbReference type="ARBA" id="ARBA00023242"/>
    </source>
</evidence>
<keyword evidence="8 12" id="KW-0949">S-adenosyl-L-methionine</keyword>
<dbReference type="PRINTS" id="PR02008">
    <property type="entry name" value="RCMTFAMILY"/>
</dbReference>
<name>A0AAF0EDT7_9BASI</name>
<dbReference type="PANTHER" id="PTHR46572">
    <property type="entry name" value="RHO1 GDP-GTP EXCHANGE PROTEIN 1-RELATED"/>
    <property type="match status" value="1"/>
</dbReference>
<keyword evidence="7 12" id="KW-0808">Transferase</keyword>
<feature type="active site" description="Nucleophile" evidence="12">
    <location>
        <position position="1228"/>
    </location>
</feature>
<dbReference type="PROSITE" id="PS50010">
    <property type="entry name" value="DH_2"/>
    <property type="match status" value="1"/>
</dbReference>
<dbReference type="InterPro" id="IPR041675">
    <property type="entry name" value="PH_5"/>
</dbReference>
<reference evidence="17" key="1">
    <citation type="submission" date="2023-03" db="EMBL/GenBank/DDBJ databases">
        <title>Mating type loci evolution in Malassezia.</title>
        <authorList>
            <person name="Coelho M.A."/>
        </authorList>
    </citation>
    <scope>NUCLEOTIDE SEQUENCE</scope>
    <source>
        <strain evidence="17">CBS 12830</strain>
    </source>
</reference>